<evidence type="ECO:0000313" key="1">
    <source>
        <dbReference type="EMBL" id="AEW91326.1"/>
    </source>
</evidence>
<accession>A0A9W3IMX1</accession>
<reference evidence="1" key="1">
    <citation type="journal article" date="2011" name="Virol. J.">
        <title>Isolation, identification, and complete genome sequence of a bovine adenovirus type 3 from cattle in China.</title>
        <authorList>
            <person name="Zhu Y.M."/>
            <person name="Yu Z."/>
            <person name="Cai H."/>
            <person name="Gao Y.R."/>
            <person name="Dong X.M."/>
            <person name="Li Z.L."/>
            <person name="Shi H.F."/>
            <person name="Meng Q.F."/>
            <person name="Lu C."/>
            <person name="Xue F."/>
        </authorList>
    </citation>
    <scope>NUCLEOTIDE SEQUENCE [LARGE SCALE GENOMIC DNA]</scope>
    <source>
        <strain evidence="1">HLJ0955</strain>
    </source>
</reference>
<protein>
    <submittedName>
        <fullName evidence="1">211R</fullName>
    </submittedName>
</protein>
<sequence length="211" mass="23326">MKYLVLVLNDGMSRIEKALLCSDGEVDLECHEVLPPSPAPVPASVSPVRSPPPLSPVFPPSPPAPLVNPEASSLLQQYRRELLEMSLLRTAEGQQRAVCPCERLPVEEDECLNAVNLLFPDPWLNAAENGGDIFKSPTMSPEPWIDLSSYDSDVEEVTSHFFLDCPEDPSRECSSCGFHQAQSGIPGIMCSLCYMRQTYHCIYSPVSEEEM</sequence>
<organism evidence="1">
    <name type="scientific">Bovine adenovirus B serotype 3</name>
    <name type="common">BAdV-3</name>
    <name type="synonym">Mastadenovirus bos3</name>
    <dbReference type="NCBI Taxonomy" id="10510"/>
    <lineage>
        <taxon>Viruses</taxon>
        <taxon>Varidnaviria</taxon>
        <taxon>Bamfordvirae</taxon>
        <taxon>Preplasmiviricota</taxon>
        <taxon>Polisuviricotina</taxon>
        <taxon>Pharingeaviricetes</taxon>
        <taxon>Rowavirales</taxon>
        <taxon>Adenoviridae</taxon>
        <taxon>Mastadenovirus</taxon>
        <taxon>Mastadenovirus bostertium</taxon>
        <taxon>Bovine mastadenovirus B</taxon>
    </lineage>
</organism>
<proteinExistence type="predicted"/>
<dbReference type="EMBL" id="JN381195">
    <property type="protein sequence ID" value="AEW91326.1"/>
    <property type="molecule type" value="Genomic_DNA"/>
</dbReference>
<name>A0A9W3IMX1_ADEB3</name>
<organismHost>
    <name type="scientific">Bos taurus</name>
    <name type="common">Bovine</name>
    <dbReference type="NCBI Taxonomy" id="9913"/>
</organismHost>
<dbReference type="GO" id="GO:0006355">
    <property type="term" value="P:regulation of DNA-templated transcription"/>
    <property type="evidence" value="ECO:0007669"/>
    <property type="project" value="InterPro"/>
</dbReference>
<dbReference type="GO" id="GO:0044003">
    <property type="term" value="P:symbiont-mediated perturbation of host process"/>
    <property type="evidence" value="ECO:0007669"/>
    <property type="project" value="InterPro"/>
</dbReference>